<dbReference type="SUPFAM" id="SSF63829">
    <property type="entry name" value="Calcium-dependent phosphotriesterase"/>
    <property type="match status" value="1"/>
</dbReference>
<dbReference type="InterPro" id="IPR003649">
    <property type="entry name" value="Bbox_C"/>
</dbReference>
<evidence type="ECO:0000259" key="8">
    <source>
        <dbReference type="PROSITE" id="PS50089"/>
    </source>
</evidence>
<evidence type="ECO:0000256" key="5">
    <source>
        <dbReference type="PROSITE-ProRule" id="PRU00024"/>
    </source>
</evidence>
<dbReference type="Proteomes" id="UP000886998">
    <property type="component" value="Unassembled WGS sequence"/>
</dbReference>
<dbReference type="EMBL" id="BMAV01000500">
    <property type="protein sequence ID" value="GFY37809.1"/>
    <property type="molecule type" value="Genomic_DNA"/>
</dbReference>
<dbReference type="InterPro" id="IPR000315">
    <property type="entry name" value="Znf_B-box"/>
</dbReference>
<dbReference type="PANTHER" id="PTHR25462">
    <property type="entry name" value="BONUS, ISOFORM C-RELATED"/>
    <property type="match status" value="1"/>
</dbReference>
<dbReference type="SUPFAM" id="SSF57845">
    <property type="entry name" value="B-box zinc-binding domain"/>
    <property type="match status" value="1"/>
</dbReference>
<feature type="compositionally biased region" description="Basic and acidic residues" evidence="7">
    <location>
        <begin position="409"/>
        <end position="420"/>
    </location>
</feature>
<dbReference type="InterPro" id="IPR047153">
    <property type="entry name" value="TRIM45/56/19-like"/>
</dbReference>
<organism evidence="10 11">
    <name type="scientific">Trichonephila inaurata madagascariensis</name>
    <dbReference type="NCBI Taxonomy" id="2747483"/>
    <lineage>
        <taxon>Eukaryota</taxon>
        <taxon>Metazoa</taxon>
        <taxon>Ecdysozoa</taxon>
        <taxon>Arthropoda</taxon>
        <taxon>Chelicerata</taxon>
        <taxon>Arachnida</taxon>
        <taxon>Araneae</taxon>
        <taxon>Araneomorphae</taxon>
        <taxon>Entelegynae</taxon>
        <taxon>Araneoidea</taxon>
        <taxon>Nephilidae</taxon>
        <taxon>Trichonephila</taxon>
        <taxon>Trichonephila inaurata</taxon>
    </lineage>
</organism>
<accession>A0A8X6WMI4</accession>
<dbReference type="GO" id="GO:0005654">
    <property type="term" value="C:nucleoplasm"/>
    <property type="evidence" value="ECO:0007669"/>
    <property type="project" value="TreeGrafter"/>
</dbReference>
<dbReference type="Gene3D" id="3.30.160.60">
    <property type="entry name" value="Classic Zinc Finger"/>
    <property type="match status" value="1"/>
</dbReference>
<dbReference type="PANTHER" id="PTHR25462:SF296">
    <property type="entry name" value="MEIOTIC P26, ISOFORM F"/>
    <property type="match status" value="1"/>
</dbReference>
<dbReference type="SMART" id="SM00502">
    <property type="entry name" value="BBC"/>
    <property type="match status" value="1"/>
</dbReference>
<dbReference type="Pfam" id="PF00643">
    <property type="entry name" value="zf-B_box"/>
    <property type="match status" value="1"/>
</dbReference>
<sequence length="912" mass="100426">MKTLEIRDFHSIIAGHGFTLTFCDGSWNLATWGAYGGVCRTGLVHCNVMASQDMALAPCDEDVTDGCHLCKSKFEQPRVLNCLHVFCEDCLKKRLSENGFVQNIIVCPDCGQETELDGKGIPGLPLDYIACNRIDLKAMEKTQIVCTSCKAKETAVARCTECATFLCPNCVTAHQFMRCFESHKVLSFDEMKGGGESFTTIHKPVACASHTDEVMKYYCHTCHVPICNECMVVDHKQPEHCYEKAVDAEQKQREELKNLVTESKSKVQYCDETTSILDAHLSDLQMQRDNVKSHIEETFQSFKAILEKRKEYLLKELDSIHSSQELQVMETYHNVEKTNDKIEDACKFAERLLACGNTLEILSLSYVVGKQLLSLINNTPKLDISVGITFETDEKKFEENIMESFGSVKKPEPPVKKEDSPISQKTSPMHSSSSFESDAFSLSTGVLTPENSLPSLDVDLANNIVAQYNLAQLAGMAERSISQNSSNATPPPLNFAELLCPTTEADVAAQFNALNNLTALAKMGSISITNGQPALNGQMPGLNLHTTSMPNSPPSGNQVLRVMNSPSPIEGLESLLSSNPIVNTNSRVGSPLNGPVMNGTPLLGHGLHSPPILPPSALSPMAGQTYNPTPRSSSVKLSTMQIRCKFGQLGPGKSQFSSPHGFCLGLEEEIIVADTNNHRIQVFEKTGDFKYQFGVAGKEEGQLWYPRKVAVIRSSGKFVVCDRGSERSRMQIFTKTGHFLKKIAIRYIDIVAGLAITSEGTIVAVDSVAPTVFIISEAGDLLHWFDCSEYMREPSDIAVCAKEFYICDFKGHCVIVFSEKGNFLRRIGCENVTNFPNGIDISDAGDVLVGDSHGNRFHIVVFSRQGTLLSEFECPYVKVSRCCGLKITSEGYVVTLAKNNHHVLVLNTLYIM</sequence>
<keyword evidence="3 5" id="KW-0863">Zinc-finger</keyword>
<keyword evidence="2" id="KW-0677">Repeat</keyword>
<gene>
    <name evidence="10" type="primary">brat</name>
    <name evidence="10" type="ORF">TNIN_96101</name>
</gene>
<dbReference type="GO" id="GO:0061630">
    <property type="term" value="F:ubiquitin protein ligase activity"/>
    <property type="evidence" value="ECO:0007669"/>
    <property type="project" value="TreeGrafter"/>
</dbReference>
<dbReference type="InterPro" id="IPR018957">
    <property type="entry name" value="Znf_C3HC4_RING-type"/>
</dbReference>
<dbReference type="Pfam" id="PF01436">
    <property type="entry name" value="NHL"/>
    <property type="match status" value="2"/>
</dbReference>
<protein>
    <submittedName>
        <fullName evidence="10">Brain tumor protein</fullName>
    </submittedName>
</protein>
<dbReference type="CDD" id="cd14959">
    <property type="entry name" value="NHL_brat_like"/>
    <property type="match status" value="1"/>
</dbReference>
<evidence type="ECO:0000256" key="3">
    <source>
        <dbReference type="ARBA" id="ARBA00022771"/>
    </source>
</evidence>
<reference evidence="10" key="1">
    <citation type="submission" date="2020-08" db="EMBL/GenBank/DDBJ databases">
        <title>Multicomponent nature underlies the extraordinary mechanical properties of spider dragline silk.</title>
        <authorList>
            <person name="Kono N."/>
            <person name="Nakamura H."/>
            <person name="Mori M."/>
            <person name="Yoshida Y."/>
            <person name="Ohtoshi R."/>
            <person name="Malay A.D."/>
            <person name="Moran D.A.P."/>
            <person name="Tomita M."/>
            <person name="Numata K."/>
            <person name="Arakawa K."/>
        </authorList>
    </citation>
    <scope>NUCLEOTIDE SEQUENCE</scope>
</reference>
<dbReference type="InterPro" id="IPR013083">
    <property type="entry name" value="Znf_RING/FYVE/PHD"/>
</dbReference>
<evidence type="ECO:0000259" key="9">
    <source>
        <dbReference type="PROSITE" id="PS50119"/>
    </source>
</evidence>
<feature type="repeat" description="NHL" evidence="6">
    <location>
        <begin position="690"/>
        <end position="736"/>
    </location>
</feature>
<feature type="region of interest" description="Disordered" evidence="7">
    <location>
        <begin position="407"/>
        <end position="435"/>
    </location>
</feature>
<dbReference type="PROSITE" id="PS51125">
    <property type="entry name" value="NHL"/>
    <property type="match status" value="2"/>
</dbReference>
<keyword evidence="1" id="KW-0479">Metal-binding</keyword>
<evidence type="ECO:0000256" key="7">
    <source>
        <dbReference type="SAM" id="MobiDB-lite"/>
    </source>
</evidence>
<evidence type="ECO:0000313" key="11">
    <source>
        <dbReference type="Proteomes" id="UP000886998"/>
    </source>
</evidence>
<dbReference type="CDD" id="cd19798">
    <property type="entry name" value="Bbox2_BRAT-like"/>
    <property type="match status" value="1"/>
</dbReference>
<dbReference type="SMART" id="SM00336">
    <property type="entry name" value="BBOX"/>
    <property type="match status" value="2"/>
</dbReference>
<dbReference type="InterPro" id="IPR001841">
    <property type="entry name" value="Znf_RING"/>
</dbReference>
<dbReference type="Gene3D" id="3.30.40.10">
    <property type="entry name" value="Zinc/RING finger domain, C3HC4 (zinc finger)"/>
    <property type="match status" value="1"/>
</dbReference>
<evidence type="ECO:0000256" key="6">
    <source>
        <dbReference type="PROSITE-ProRule" id="PRU00504"/>
    </source>
</evidence>
<dbReference type="CDD" id="cd19813">
    <property type="entry name" value="Bbox1_BRAT-like"/>
    <property type="match status" value="1"/>
</dbReference>
<dbReference type="CDD" id="cd20482">
    <property type="entry name" value="CC_brat-like"/>
    <property type="match status" value="1"/>
</dbReference>
<name>A0A8X6WMI4_9ARAC</name>
<evidence type="ECO:0000256" key="4">
    <source>
        <dbReference type="ARBA" id="ARBA00022833"/>
    </source>
</evidence>
<dbReference type="Gene3D" id="2.120.10.30">
    <property type="entry name" value="TolB, C-terminal domain"/>
    <property type="match status" value="1"/>
</dbReference>
<dbReference type="PROSITE" id="PS50089">
    <property type="entry name" value="ZF_RING_2"/>
    <property type="match status" value="1"/>
</dbReference>
<dbReference type="GO" id="GO:0008270">
    <property type="term" value="F:zinc ion binding"/>
    <property type="evidence" value="ECO:0007669"/>
    <property type="project" value="UniProtKB-KW"/>
</dbReference>
<dbReference type="AlphaFoldDB" id="A0A8X6WMI4"/>
<keyword evidence="4" id="KW-0862">Zinc</keyword>
<evidence type="ECO:0000256" key="2">
    <source>
        <dbReference type="ARBA" id="ARBA00022737"/>
    </source>
</evidence>
<proteinExistence type="predicted"/>
<dbReference type="SUPFAM" id="SSF57850">
    <property type="entry name" value="RING/U-box"/>
    <property type="match status" value="1"/>
</dbReference>
<dbReference type="InterPro" id="IPR017907">
    <property type="entry name" value="Znf_RING_CS"/>
</dbReference>
<keyword evidence="11" id="KW-1185">Reference proteome</keyword>
<dbReference type="PROSITE" id="PS50119">
    <property type="entry name" value="ZF_BBOX"/>
    <property type="match status" value="2"/>
</dbReference>
<feature type="compositionally biased region" description="Polar residues" evidence="7">
    <location>
        <begin position="421"/>
        <end position="430"/>
    </location>
</feature>
<comment type="caution">
    <text evidence="10">The sequence shown here is derived from an EMBL/GenBank/DDBJ whole genome shotgun (WGS) entry which is preliminary data.</text>
</comment>
<dbReference type="PROSITE" id="PS00028">
    <property type="entry name" value="ZINC_FINGER_C2H2_1"/>
    <property type="match status" value="1"/>
</dbReference>
<evidence type="ECO:0000313" key="10">
    <source>
        <dbReference type="EMBL" id="GFY37809.1"/>
    </source>
</evidence>
<dbReference type="InterPro" id="IPR013087">
    <property type="entry name" value="Znf_C2H2_type"/>
</dbReference>
<feature type="domain" description="RING-type" evidence="8">
    <location>
        <begin position="67"/>
        <end position="110"/>
    </location>
</feature>
<feature type="repeat" description="NHL" evidence="6">
    <location>
        <begin position="643"/>
        <end position="686"/>
    </location>
</feature>
<dbReference type="SMART" id="SM00184">
    <property type="entry name" value="RING"/>
    <property type="match status" value="1"/>
</dbReference>
<feature type="domain" description="B box-type" evidence="9">
    <location>
        <begin position="141"/>
        <end position="188"/>
    </location>
</feature>
<dbReference type="InterPro" id="IPR001258">
    <property type="entry name" value="NHL_repeat"/>
</dbReference>
<dbReference type="PROSITE" id="PS00518">
    <property type="entry name" value="ZF_RING_1"/>
    <property type="match status" value="1"/>
</dbReference>
<dbReference type="OrthoDB" id="342730at2759"/>
<feature type="domain" description="B box-type" evidence="9">
    <location>
        <begin position="202"/>
        <end position="236"/>
    </location>
</feature>
<dbReference type="InterPro" id="IPR011042">
    <property type="entry name" value="6-blade_b-propeller_TolB-like"/>
</dbReference>
<dbReference type="Pfam" id="PF00097">
    <property type="entry name" value="zf-C3HC4"/>
    <property type="match status" value="1"/>
</dbReference>
<evidence type="ECO:0000256" key="1">
    <source>
        <dbReference type="ARBA" id="ARBA00022723"/>
    </source>
</evidence>